<comment type="caution">
    <text evidence="9">The sequence shown here is derived from an EMBL/GenBank/DDBJ whole genome shotgun (WGS) entry which is preliminary data.</text>
</comment>
<evidence type="ECO:0000313" key="10">
    <source>
        <dbReference type="Proteomes" id="UP001438112"/>
    </source>
</evidence>
<name>A0ABP9ZHX3_9LACO</name>
<evidence type="ECO:0000256" key="4">
    <source>
        <dbReference type="ARBA" id="ARBA00022692"/>
    </source>
</evidence>
<dbReference type="Pfam" id="PF00528">
    <property type="entry name" value="BPD_transp_1"/>
    <property type="match status" value="1"/>
</dbReference>
<reference evidence="9 10" key="1">
    <citation type="submission" date="2024-03" db="EMBL/GenBank/DDBJ databases">
        <title>Inconsistent identification of Apilactobacillus kunkeei-related strains obtained by well-developed overall genome related indices.</title>
        <authorList>
            <person name="Maeno S."/>
            <person name="Endo A."/>
        </authorList>
    </citation>
    <scope>NUCLEOTIDE SEQUENCE [LARGE SCALE GENOMIC DNA]</scope>
    <source>
        <strain evidence="9 10">20H-10</strain>
    </source>
</reference>
<dbReference type="EMBL" id="BAABVV010000033">
    <property type="protein sequence ID" value="GAA6114391.1"/>
    <property type="molecule type" value="Genomic_DNA"/>
</dbReference>
<feature type="transmembrane region" description="Helical" evidence="7">
    <location>
        <begin position="93"/>
        <end position="112"/>
    </location>
</feature>
<dbReference type="CDD" id="cd06261">
    <property type="entry name" value="TM_PBP2"/>
    <property type="match status" value="1"/>
</dbReference>
<evidence type="ECO:0000313" key="9">
    <source>
        <dbReference type="EMBL" id="GAA6114391.1"/>
    </source>
</evidence>
<dbReference type="InterPro" id="IPR000515">
    <property type="entry name" value="MetI-like"/>
</dbReference>
<keyword evidence="3" id="KW-1003">Cell membrane</keyword>
<organism evidence="9 10">
    <name type="scientific">Apilactobacillus apinorum</name>
    <dbReference type="NCBI Taxonomy" id="1218495"/>
    <lineage>
        <taxon>Bacteria</taxon>
        <taxon>Bacillati</taxon>
        <taxon>Bacillota</taxon>
        <taxon>Bacilli</taxon>
        <taxon>Lactobacillales</taxon>
        <taxon>Lactobacillaceae</taxon>
        <taxon>Apilactobacillus</taxon>
    </lineage>
</organism>
<keyword evidence="2 7" id="KW-0813">Transport</keyword>
<evidence type="ECO:0000256" key="5">
    <source>
        <dbReference type="ARBA" id="ARBA00022989"/>
    </source>
</evidence>
<proteinExistence type="inferred from homology"/>
<dbReference type="Proteomes" id="UP001438112">
    <property type="component" value="Unassembled WGS sequence"/>
</dbReference>
<feature type="transmembrane region" description="Helical" evidence="7">
    <location>
        <begin position="195"/>
        <end position="221"/>
    </location>
</feature>
<keyword evidence="6 7" id="KW-0472">Membrane</keyword>
<dbReference type="Gene3D" id="1.10.3720.10">
    <property type="entry name" value="MetI-like"/>
    <property type="match status" value="1"/>
</dbReference>
<feature type="domain" description="ABC transmembrane type-1" evidence="8">
    <location>
        <begin position="20"/>
        <end position="214"/>
    </location>
</feature>
<comment type="similarity">
    <text evidence="7">Belongs to the binding-protein-dependent transport system permease family.</text>
</comment>
<evidence type="ECO:0000256" key="1">
    <source>
        <dbReference type="ARBA" id="ARBA00004651"/>
    </source>
</evidence>
<dbReference type="InterPro" id="IPR035906">
    <property type="entry name" value="MetI-like_sf"/>
</dbReference>
<gene>
    <name evidence="9" type="ORF">AP20H10_07540</name>
</gene>
<keyword evidence="5 7" id="KW-1133">Transmembrane helix</keyword>
<evidence type="ECO:0000256" key="6">
    <source>
        <dbReference type="ARBA" id="ARBA00023136"/>
    </source>
</evidence>
<feature type="transmembrane region" description="Helical" evidence="7">
    <location>
        <begin position="26"/>
        <end position="48"/>
    </location>
</feature>
<evidence type="ECO:0000256" key="3">
    <source>
        <dbReference type="ARBA" id="ARBA00022475"/>
    </source>
</evidence>
<sequence length="223" mass="24166">MLNNYFPNVAQNWQAFTQSIQETVEMVILSGLIAFIVSIFLAIILIITKRGGIKENFIFFNICDKLINLFRSIPFIILIVALIPLTTLISGTAIGVAGTIFPLVVGITPFFARQIESALNDIDPGLIETGKAIGLTNWQIVRGIYLHEGIVSITRMTTTTIVSLIGLTAIVGVVGGGGLGNFAIQYGYQQNQFDVTLACIIVLLILVTIVQIIGTLIADILTR</sequence>
<protein>
    <submittedName>
        <fullName evidence="9">ABC transporter permease</fullName>
    </submittedName>
</protein>
<accession>A0ABP9ZHX3</accession>
<evidence type="ECO:0000259" key="8">
    <source>
        <dbReference type="PROSITE" id="PS50928"/>
    </source>
</evidence>
<dbReference type="SUPFAM" id="SSF161098">
    <property type="entry name" value="MetI-like"/>
    <property type="match status" value="1"/>
</dbReference>
<comment type="subcellular location">
    <subcellularLocation>
        <location evidence="1 7">Cell membrane</location>
        <topology evidence="1 7">Multi-pass membrane protein</topology>
    </subcellularLocation>
</comment>
<feature type="transmembrane region" description="Helical" evidence="7">
    <location>
        <begin position="161"/>
        <end position="183"/>
    </location>
</feature>
<dbReference type="PROSITE" id="PS50928">
    <property type="entry name" value="ABC_TM1"/>
    <property type="match status" value="1"/>
</dbReference>
<dbReference type="PANTHER" id="PTHR30450">
    <property type="entry name" value="ABC TRANSPORTER PERMEASE"/>
    <property type="match status" value="1"/>
</dbReference>
<evidence type="ECO:0000256" key="7">
    <source>
        <dbReference type="RuleBase" id="RU363032"/>
    </source>
</evidence>
<keyword evidence="4 7" id="KW-0812">Transmembrane</keyword>
<dbReference type="RefSeq" id="WP_353317884.1">
    <property type="nucleotide sequence ID" value="NZ_BAABVV010000033.1"/>
</dbReference>
<dbReference type="PANTHER" id="PTHR30450:SF1">
    <property type="entry name" value="D-METHIONINE TRANSPORT SYSTEM PERMEASE PROTEIN METI-RELATED"/>
    <property type="match status" value="1"/>
</dbReference>
<feature type="transmembrane region" description="Helical" evidence="7">
    <location>
        <begin position="69"/>
        <end position="87"/>
    </location>
</feature>
<dbReference type="InterPro" id="IPR051322">
    <property type="entry name" value="AA_ABC_Transporter_Permease"/>
</dbReference>
<keyword evidence="10" id="KW-1185">Reference proteome</keyword>
<evidence type="ECO:0000256" key="2">
    <source>
        <dbReference type="ARBA" id="ARBA00022448"/>
    </source>
</evidence>